<evidence type="ECO:0000259" key="11">
    <source>
        <dbReference type="PROSITE" id="PS50110"/>
    </source>
</evidence>
<evidence type="ECO:0000256" key="2">
    <source>
        <dbReference type="ARBA" id="ARBA00022490"/>
    </source>
</evidence>
<evidence type="ECO:0000256" key="4">
    <source>
        <dbReference type="ARBA" id="ARBA00023012"/>
    </source>
</evidence>
<accession>A0A1B2DKC6</accession>
<keyword evidence="7" id="KW-0010">Activator</keyword>
<feature type="DNA-binding region" description="OmpR/PhoB-type" evidence="10">
    <location>
        <begin position="137"/>
        <end position="237"/>
    </location>
</feature>
<proteinExistence type="predicted"/>
<comment type="subcellular location">
    <subcellularLocation>
        <location evidence="1">Cytoplasm</location>
    </subcellularLocation>
</comment>
<dbReference type="InterPro" id="IPR001867">
    <property type="entry name" value="OmpR/PhoB-type_DNA-bd"/>
</dbReference>
<feature type="modified residue" description="4-aspartylphosphate" evidence="9">
    <location>
        <position position="57"/>
    </location>
</feature>
<dbReference type="CDD" id="cd00383">
    <property type="entry name" value="trans_reg_C"/>
    <property type="match status" value="1"/>
</dbReference>
<keyword evidence="3 9" id="KW-0597">Phosphoprotein</keyword>
<dbReference type="InterPro" id="IPR036388">
    <property type="entry name" value="WH-like_DNA-bd_sf"/>
</dbReference>
<dbReference type="FunFam" id="3.40.50.2300:FF:000001">
    <property type="entry name" value="DNA-binding response regulator PhoB"/>
    <property type="match status" value="1"/>
</dbReference>
<dbReference type="SMART" id="SM00862">
    <property type="entry name" value="Trans_reg_C"/>
    <property type="match status" value="1"/>
</dbReference>
<dbReference type="InterPro" id="IPR016032">
    <property type="entry name" value="Sig_transdc_resp-reg_C-effctor"/>
</dbReference>
<evidence type="ECO:0000256" key="5">
    <source>
        <dbReference type="ARBA" id="ARBA00023015"/>
    </source>
</evidence>
<dbReference type="Gene3D" id="3.40.50.2300">
    <property type="match status" value="1"/>
</dbReference>
<evidence type="ECO:0000256" key="9">
    <source>
        <dbReference type="PROSITE-ProRule" id="PRU00169"/>
    </source>
</evidence>
<dbReference type="GO" id="GO:0000156">
    <property type="term" value="F:phosphorelay response regulator activity"/>
    <property type="evidence" value="ECO:0007669"/>
    <property type="project" value="TreeGrafter"/>
</dbReference>
<dbReference type="GO" id="GO:0032993">
    <property type="term" value="C:protein-DNA complex"/>
    <property type="evidence" value="ECO:0007669"/>
    <property type="project" value="TreeGrafter"/>
</dbReference>
<keyword evidence="2" id="KW-0963">Cytoplasm</keyword>
<evidence type="ECO:0000256" key="7">
    <source>
        <dbReference type="ARBA" id="ARBA00023159"/>
    </source>
</evidence>
<dbReference type="Pfam" id="PF00072">
    <property type="entry name" value="Response_reg"/>
    <property type="match status" value="1"/>
</dbReference>
<evidence type="ECO:0000256" key="6">
    <source>
        <dbReference type="ARBA" id="ARBA00023125"/>
    </source>
</evidence>
<dbReference type="SUPFAM" id="SSF46894">
    <property type="entry name" value="C-terminal effector domain of the bipartite response regulators"/>
    <property type="match status" value="1"/>
</dbReference>
<gene>
    <name evidence="13" type="ORF">BBD42_18050</name>
</gene>
<evidence type="ECO:0000259" key="12">
    <source>
        <dbReference type="PROSITE" id="PS51755"/>
    </source>
</evidence>
<feature type="domain" description="Response regulatory" evidence="11">
    <location>
        <begin position="8"/>
        <end position="121"/>
    </location>
</feature>
<keyword evidence="8" id="KW-0804">Transcription</keyword>
<dbReference type="Gene3D" id="1.10.10.10">
    <property type="entry name" value="Winged helix-like DNA-binding domain superfamily/Winged helix DNA-binding domain"/>
    <property type="match status" value="1"/>
</dbReference>
<dbReference type="PANTHER" id="PTHR48111:SF44">
    <property type="entry name" value="TRANSCRIPTIONAL REGULATORY PROTEIN RESD"/>
    <property type="match status" value="1"/>
</dbReference>
<dbReference type="FunFam" id="1.10.10.10:FF:000018">
    <property type="entry name" value="DNA-binding response regulator ResD"/>
    <property type="match status" value="1"/>
</dbReference>
<evidence type="ECO:0000256" key="1">
    <source>
        <dbReference type="ARBA" id="ARBA00004496"/>
    </source>
</evidence>
<dbReference type="GO" id="GO:0006355">
    <property type="term" value="P:regulation of DNA-templated transcription"/>
    <property type="evidence" value="ECO:0007669"/>
    <property type="project" value="InterPro"/>
</dbReference>
<dbReference type="PROSITE" id="PS50110">
    <property type="entry name" value="RESPONSE_REGULATORY"/>
    <property type="match status" value="1"/>
</dbReference>
<evidence type="ECO:0000256" key="8">
    <source>
        <dbReference type="ARBA" id="ARBA00023163"/>
    </source>
</evidence>
<evidence type="ECO:0000313" key="13">
    <source>
        <dbReference type="EMBL" id="ANY68163.1"/>
    </source>
</evidence>
<dbReference type="PROSITE" id="PS51755">
    <property type="entry name" value="OMPR_PHOB"/>
    <property type="match status" value="1"/>
</dbReference>
<dbReference type="InterPro" id="IPR001789">
    <property type="entry name" value="Sig_transdc_resp-reg_receiver"/>
</dbReference>
<reference evidence="13" key="1">
    <citation type="submission" date="2016-08" db="EMBL/GenBank/DDBJ databases">
        <title>Complete Genome Seqeunce of Paenibacillus sp. BIHB 4019 from tea rhizoplane.</title>
        <authorList>
            <person name="Thakur R."/>
            <person name="Swarnkar M.K."/>
            <person name="Gulati A."/>
        </authorList>
    </citation>
    <scope>NUCLEOTIDE SEQUENCE [LARGE SCALE GENOMIC DNA]</scope>
    <source>
        <strain evidence="13">BIHB4019</strain>
    </source>
</reference>
<protein>
    <submittedName>
        <fullName evidence="13">DNA-binding response regulator</fullName>
    </submittedName>
</protein>
<dbReference type="PANTHER" id="PTHR48111">
    <property type="entry name" value="REGULATOR OF RPOS"/>
    <property type="match status" value="1"/>
</dbReference>
<name>A0A1B2DKC6_9BACL</name>
<dbReference type="GO" id="GO:0005829">
    <property type="term" value="C:cytosol"/>
    <property type="evidence" value="ECO:0007669"/>
    <property type="project" value="TreeGrafter"/>
</dbReference>
<evidence type="ECO:0000256" key="10">
    <source>
        <dbReference type="PROSITE-ProRule" id="PRU01091"/>
    </source>
</evidence>
<evidence type="ECO:0000256" key="3">
    <source>
        <dbReference type="ARBA" id="ARBA00022553"/>
    </source>
</evidence>
<dbReference type="EMBL" id="CP016808">
    <property type="protein sequence ID" value="ANY68163.1"/>
    <property type="molecule type" value="Genomic_DNA"/>
</dbReference>
<dbReference type="Pfam" id="PF00486">
    <property type="entry name" value="Trans_reg_C"/>
    <property type="match status" value="1"/>
</dbReference>
<organism evidence="13">
    <name type="scientific">Paenibacillus sp. BIHB 4019</name>
    <dbReference type="NCBI Taxonomy" id="1870819"/>
    <lineage>
        <taxon>Bacteria</taxon>
        <taxon>Bacillati</taxon>
        <taxon>Bacillota</taxon>
        <taxon>Bacilli</taxon>
        <taxon>Bacillales</taxon>
        <taxon>Paenibacillaceae</taxon>
        <taxon>Paenibacillus</taxon>
    </lineage>
</organism>
<dbReference type="AlphaFoldDB" id="A0A1B2DKC6"/>
<dbReference type="GO" id="GO:0000976">
    <property type="term" value="F:transcription cis-regulatory region binding"/>
    <property type="evidence" value="ECO:0007669"/>
    <property type="project" value="TreeGrafter"/>
</dbReference>
<dbReference type="InterPro" id="IPR011006">
    <property type="entry name" value="CheY-like_superfamily"/>
</dbReference>
<dbReference type="RefSeq" id="WP_099519319.1">
    <property type="nucleotide sequence ID" value="NZ_CP016808.1"/>
</dbReference>
<keyword evidence="4" id="KW-0902">Two-component regulatory system</keyword>
<keyword evidence="5" id="KW-0805">Transcription regulation</keyword>
<feature type="domain" description="OmpR/PhoB-type" evidence="12">
    <location>
        <begin position="137"/>
        <end position="237"/>
    </location>
</feature>
<dbReference type="InterPro" id="IPR039420">
    <property type="entry name" value="WalR-like"/>
</dbReference>
<dbReference type="SUPFAM" id="SSF52172">
    <property type="entry name" value="CheY-like"/>
    <property type="match status" value="1"/>
</dbReference>
<dbReference type="Gene3D" id="6.10.250.690">
    <property type="match status" value="1"/>
</dbReference>
<dbReference type="SMART" id="SM00448">
    <property type="entry name" value="REC"/>
    <property type="match status" value="1"/>
</dbReference>
<sequence>MAFQQPYSILIVDDEEHIRKLLKLFLKKEGWIVEEASDGINGLFKAMQYNYSMILLDRNLPGMDGLEFCRELKKKKSTPVIMLSACGEEDDRLDGFQAGSDDYVVKPFSPRELMYRIKAIIRRTSEFAYRALQRKQTPDLTLPGLVFDYDSRQVIAGNSKVKLTFREYELLRFMAANINQPISREDLMRRIWGYQSLGDYRTIDTHVKRIREKLNRVHPESASLIQTVWGIGYCLMNPAAETI</sequence>
<keyword evidence="6 10" id="KW-0238">DNA-binding</keyword>